<feature type="transmembrane region" description="Helical" evidence="9">
    <location>
        <begin position="99"/>
        <end position="119"/>
    </location>
</feature>
<keyword evidence="7" id="KW-0444">Lipid biosynthesis</keyword>
<reference evidence="12" key="1">
    <citation type="submission" date="2016-02" db="EMBL/GenBank/DDBJ databases">
        <authorList>
            <person name="Holder M.E."/>
            <person name="Ajami N.J."/>
            <person name="Petrosino J.F."/>
        </authorList>
    </citation>
    <scope>NUCLEOTIDE SEQUENCE [LARGE SCALE GENOMIC DNA]</scope>
    <source>
        <strain evidence="12">CCUG 36733</strain>
    </source>
</reference>
<accession>A0A109W2G8</accession>
<dbReference type="InterPro" id="IPR001206">
    <property type="entry name" value="Diacylglycerol_kinase_cat_dom"/>
</dbReference>
<dbReference type="KEGG" id="ard:AXF14_05460"/>
<feature type="domain" description="DAGKc" evidence="10">
    <location>
        <begin position="234"/>
        <end position="364"/>
    </location>
</feature>
<dbReference type="GO" id="GO:0008654">
    <property type="term" value="P:phospholipid biosynthetic process"/>
    <property type="evidence" value="ECO:0007669"/>
    <property type="project" value="UniProtKB-KW"/>
</dbReference>
<dbReference type="PROSITE" id="PS50146">
    <property type="entry name" value="DAGK"/>
    <property type="match status" value="1"/>
</dbReference>
<evidence type="ECO:0000259" key="10">
    <source>
        <dbReference type="PROSITE" id="PS50146"/>
    </source>
</evidence>
<dbReference type="CDD" id="cd01610">
    <property type="entry name" value="PAP2_like"/>
    <property type="match status" value="1"/>
</dbReference>
<keyword evidence="5" id="KW-0418">Kinase</keyword>
<feature type="transmembrane region" description="Helical" evidence="9">
    <location>
        <begin position="170"/>
        <end position="190"/>
    </location>
</feature>
<protein>
    <submittedName>
        <fullName evidence="11">PA-phosphatase</fullName>
    </submittedName>
</protein>
<dbReference type="SUPFAM" id="SSF48317">
    <property type="entry name" value="Acid phosphatase/Vanadium-dependent haloperoxidase"/>
    <property type="match status" value="1"/>
</dbReference>
<gene>
    <name evidence="11" type="ORF">AXF14_05460</name>
</gene>
<dbReference type="InterPro" id="IPR016064">
    <property type="entry name" value="NAD/diacylglycerol_kinase_sf"/>
</dbReference>
<dbReference type="GO" id="GO:0016301">
    <property type="term" value="F:kinase activity"/>
    <property type="evidence" value="ECO:0007669"/>
    <property type="project" value="UniProtKB-KW"/>
</dbReference>
<evidence type="ECO:0000256" key="4">
    <source>
        <dbReference type="ARBA" id="ARBA00022741"/>
    </source>
</evidence>
<dbReference type="RefSeq" id="WP_067941497.1">
    <property type="nucleotide sequence ID" value="NZ_CP014228.1"/>
</dbReference>
<dbReference type="Gene3D" id="2.60.200.40">
    <property type="match status" value="1"/>
</dbReference>
<sequence>MPQPPATHAQRPAGPRSRLTQLEAALAGAFVVGFVVWSWLVLHGALHGLDTSLRPPALAPRSVLGQITETFSLLTHPFLILTAIVGVAIFSFKQRMRRLSLALGVGAAGIVVQLVLSLVLDVERPATAFADSISHVGGAYPAGHVTAITLGAWVLVTLTRAHRRRSTSIVTWALTGAGVVLLTSIAQWAMGLERVSDVVGGLLIGGAFANLGLTIGGIDPILAGWAHLGLPEGTVDKRAAIILNPTKFDDLSLLRRRVEADILRTGWQPSLWLETEPDDPGRDAARRALDAEVDLVLVAGGDGTVRVVCAELAGTSTPVALITSGTGNLLARNLGVPLDTDAALRLALTGEARPVDVVRCAWDDGEDRFVVMAGLGLDAQIMDSTNDDLKKVIRSGAYAVAAVQNAVPDPFTVAVTLDDGEPQQHDVVMALLGNVGTITGGMTLFPEAAPDDGVVDLMLASPERVADWAKLGAQILIGKEMEGFTLLQARKVRLEADSPVPFELDGDTEGETSRLEIEVEPGALRVVQPAD</sequence>
<evidence type="ECO:0000256" key="1">
    <source>
        <dbReference type="ARBA" id="ARBA00001946"/>
    </source>
</evidence>
<dbReference type="Proteomes" id="UP000065220">
    <property type="component" value="Chromosome"/>
</dbReference>
<keyword evidence="7" id="KW-0594">Phospholipid biosynthesis</keyword>
<dbReference type="STRING" id="111015.AXF14_05460"/>
<keyword evidence="12" id="KW-1185">Reference proteome</keyword>
<keyword evidence="8" id="KW-1208">Phospholipid metabolism</keyword>
<evidence type="ECO:0000256" key="2">
    <source>
        <dbReference type="ARBA" id="ARBA00005983"/>
    </source>
</evidence>
<feature type="transmembrane region" description="Helical" evidence="9">
    <location>
        <begin position="24"/>
        <end position="46"/>
    </location>
</feature>
<evidence type="ECO:0000256" key="3">
    <source>
        <dbReference type="ARBA" id="ARBA00022679"/>
    </source>
</evidence>
<evidence type="ECO:0000313" key="11">
    <source>
        <dbReference type="EMBL" id="AMD87138.1"/>
    </source>
</evidence>
<dbReference type="Pfam" id="PF01569">
    <property type="entry name" value="PAP2"/>
    <property type="match status" value="1"/>
</dbReference>
<keyword evidence="3" id="KW-0808">Transferase</keyword>
<keyword evidence="7" id="KW-0443">Lipid metabolism</keyword>
<dbReference type="OrthoDB" id="3171056at2"/>
<dbReference type="EMBL" id="CP014228">
    <property type="protein sequence ID" value="AMD87138.1"/>
    <property type="molecule type" value="Genomic_DNA"/>
</dbReference>
<dbReference type="InterPro" id="IPR017438">
    <property type="entry name" value="ATP-NAD_kinase_N"/>
</dbReference>
<name>A0A109W2G8_ACTRD</name>
<comment type="similarity">
    <text evidence="2">Belongs to the diacylglycerol/lipid kinase family.</text>
</comment>
<organism evidence="11 12">
    <name type="scientific">Actinomyces radicidentis</name>
    <dbReference type="NCBI Taxonomy" id="111015"/>
    <lineage>
        <taxon>Bacteria</taxon>
        <taxon>Bacillati</taxon>
        <taxon>Actinomycetota</taxon>
        <taxon>Actinomycetes</taxon>
        <taxon>Actinomycetales</taxon>
        <taxon>Actinomycetaceae</taxon>
        <taxon>Actinomyces</taxon>
    </lineage>
</organism>
<keyword evidence="9" id="KW-0472">Membrane</keyword>
<evidence type="ECO:0000256" key="7">
    <source>
        <dbReference type="ARBA" id="ARBA00023209"/>
    </source>
</evidence>
<dbReference type="InterPro" id="IPR050187">
    <property type="entry name" value="Lipid_Phosphate_FormReg"/>
</dbReference>
<dbReference type="Pfam" id="PF00781">
    <property type="entry name" value="DAGK_cat"/>
    <property type="match status" value="1"/>
</dbReference>
<comment type="cofactor">
    <cofactor evidence="1">
        <name>Mg(2+)</name>
        <dbReference type="ChEBI" id="CHEBI:18420"/>
    </cofactor>
</comment>
<dbReference type="AlphaFoldDB" id="A0A109W2G8"/>
<dbReference type="InterPro" id="IPR000326">
    <property type="entry name" value="PAP2/HPO"/>
</dbReference>
<dbReference type="Gene3D" id="3.40.50.10330">
    <property type="entry name" value="Probable inorganic polyphosphate/atp-NAD kinase, domain 1"/>
    <property type="match status" value="1"/>
</dbReference>
<evidence type="ECO:0000256" key="8">
    <source>
        <dbReference type="ARBA" id="ARBA00023264"/>
    </source>
</evidence>
<evidence type="ECO:0000256" key="6">
    <source>
        <dbReference type="ARBA" id="ARBA00022840"/>
    </source>
</evidence>
<feature type="transmembrane region" description="Helical" evidence="9">
    <location>
        <begin position="71"/>
        <end position="92"/>
    </location>
</feature>
<feature type="transmembrane region" description="Helical" evidence="9">
    <location>
        <begin position="139"/>
        <end position="158"/>
    </location>
</feature>
<dbReference type="InterPro" id="IPR036938">
    <property type="entry name" value="PAP2/HPO_sf"/>
</dbReference>
<keyword evidence="9" id="KW-0812">Transmembrane</keyword>
<evidence type="ECO:0000313" key="12">
    <source>
        <dbReference type="Proteomes" id="UP000065220"/>
    </source>
</evidence>
<keyword evidence="6" id="KW-0067">ATP-binding</keyword>
<dbReference type="Pfam" id="PF19279">
    <property type="entry name" value="YegS_C"/>
    <property type="match status" value="1"/>
</dbReference>
<evidence type="ECO:0000256" key="5">
    <source>
        <dbReference type="ARBA" id="ARBA00022777"/>
    </source>
</evidence>
<dbReference type="SUPFAM" id="SSF111331">
    <property type="entry name" value="NAD kinase/diacylglycerol kinase-like"/>
    <property type="match status" value="1"/>
</dbReference>
<keyword evidence="4" id="KW-0547">Nucleotide-binding</keyword>
<dbReference type="InterPro" id="IPR045540">
    <property type="entry name" value="YegS/DAGK_C"/>
</dbReference>
<dbReference type="GO" id="GO:0005524">
    <property type="term" value="F:ATP binding"/>
    <property type="evidence" value="ECO:0007669"/>
    <property type="project" value="UniProtKB-KW"/>
</dbReference>
<dbReference type="PANTHER" id="PTHR12358:SF54">
    <property type="entry name" value="SPHINGOSINE KINASE RELATED PROTEIN"/>
    <property type="match status" value="1"/>
</dbReference>
<dbReference type="SMART" id="SM00046">
    <property type="entry name" value="DAGKc"/>
    <property type="match status" value="1"/>
</dbReference>
<keyword evidence="9" id="KW-1133">Transmembrane helix</keyword>
<evidence type="ECO:0000256" key="9">
    <source>
        <dbReference type="SAM" id="Phobius"/>
    </source>
</evidence>
<dbReference type="PANTHER" id="PTHR12358">
    <property type="entry name" value="SPHINGOSINE KINASE"/>
    <property type="match status" value="1"/>
</dbReference>
<proteinExistence type="inferred from homology"/>